<evidence type="ECO:0000313" key="2">
    <source>
        <dbReference type="EMBL" id="PNG10318.1"/>
    </source>
</evidence>
<name>A0A2N8T6F4_STUST</name>
<dbReference type="InterPro" id="IPR051683">
    <property type="entry name" value="Enoyl-CoA_Hydratase/Isomerase"/>
</dbReference>
<dbReference type="SUPFAM" id="SSF52096">
    <property type="entry name" value="ClpP/crotonase"/>
    <property type="match status" value="1"/>
</dbReference>
<gene>
    <name evidence="2" type="ORF">CXK94_07325</name>
</gene>
<dbReference type="InterPro" id="IPR029045">
    <property type="entry name" value="ClpP/crotonase-like_dom_sf"/>
</dbReference>
<dbReference type="EMBL" id="POUT01000003">
    <property type="protein sequence ID" value="PNG10318.1"/>
    <property type="molecule type" value="Genomic_DNA"/>
</dbReference>
<dbReference type="GO" id="GO:0003824">
    <property type="term" value="F:catalytic activity"/>
    <property type="evidence" value="ECO:0007669"/>
    <property type="project" value="UniProtKB-ARBA"/>
</dbReference>
<dbReference type="InterPro" id="IPR014748">
    <property type="entry name" value="Enoyl-CoA_hydra_C"/>
</dbReference>
<dbReference type="InterPro" id="IPR001753">
    <property type="entry name" value="Enoyl-CoA_hydra/iso"/>
</dbReference>
<comment type="caution">
    <text evidence="2">The sequence shown here is derived from an EMBL/GenBank/DDBJ whole genome shotgun (WGS) entry which is preliminary data.</text>
</comment>
<dbReference type="FunFam" id="3.90.226.10:FF:000066">
    <property type="entry name" value="Enoyl-CoA hydratase"/>
    <property type="match status" value="1"/>
</dbReference>
<dbReference type="GO" id="GO:0008300">
    <property type="term" value="P:isoprenoid catabolic process"/>
    <property type="evidence" value="ECO:0007669"/>
    <property type="project" value="TreeGrafter"/>
</dbReference>
<dbReference type="AlphaFoldDB" id="A0A2N8T6F4"/>
<dbReference type="RefSeq" id="WP_102894062.1">
    <property type="nucleotide sequence ID" value="NZ_JAMOHU010000010.1"/>
</dbReference>
<dbReference type="NCBIfam" id="NF004227">
    <property type="entry name" value="PRK05674.1"/>
    <property type="match status" value="1"/>
</dbReference>
<accession>A0A2N8T6F4</accession>
<sequence length="265" mass="28934">MTDFQTIELNKDARGVATLWLNRADKNNAFDAQVIGELNAALAQVQDDDGIRFLILRGRGKHFSAGADLGWMRESAKLDYQANLADAHELGELMQRLYQLPQPTLAVVQGAAFGGALGLIACCDMAIGARDALFCLSEVRIGLAPAVISPYVVKAIGERATRRYALTAERFDGTRARELGLLAETYPASELDAALEQWVDNLLLNSPQALKACKDLLLEVGDGDFSADLRQTTEQAIARLRTSPEGQEGLSAFLEKRTPAWQEKK</sequence>
<evidence type="ECO:0000313" key="3">
    <source>
        <dbReference type="Proteomes" id="UP000236023"/>
    </source>
</evidence>
<dbReference type="PANTHER" id="PTHR42964">
    <property type="entry name" value="ENOYL-COA HYDRATASE"/>
    <property type="match status" value="1"/>
</dbReference>
<evidence type="ECO:0000256" key="1">
    <source>
        <dbReference type="ARBA" id="ARBA00005254"/>
    </source>
</evidence>
<dbReference type="PANTHER" id="PTHR42964:SF1">
    <property type="entry name" value="POLYKETIDE BIOSYNTHESIS ENOYL-COA HYDRATASE PKSH-RELATED"/>
    <property type="match status" value="1"/>
</dbReference>
<reference evidence="2 3" key="1">
    <citation type="submission" date="2018-01" db="EMBL/GenBank/DDBJ databases">
        <title>Denitrification phenotypes of diverse strains of Pseudomonas stutzeri.</title>
        <authorList>
            <person name="Milligan D.A."/>
            <person name="Bergaust L."/>
            <person name="Bakken L.R."/>
            <person name="Frostegard A."/>
        </authorList>
    </citation>
    <scope>NUCLEOTIDE SEQUENCE [LARGE SCALE GENOMIC DNA]</scope>
    <source>
        <strain evidence="2 3">24a75</strain>
    </source>
</reference>
<proteinExistence type="inferred from homology"/>
<dbReference type="Gene3D" id="1.10.12.10">
    <property type="entry name" value="Lyase 2-enoyl-coa Hydratase, Chain A, domain 2"/>
    <property type="match status" value="1"/>
</dbReference>
<protein>
    <submittedName>
        <fullName evidence="2">Gamma-carboxygeranoyl-CoA hydratase</fullName>
    </submittedName>
</protein>
<organism evidence="2 3">
    <name type="scientific">Stutzerimonas stutzeri</name>
    <name type="common">Pseudomonas stutzeri</name>
    <dbReference type="NCBI Taxonomy" id="316"/>
    <lineage>
        <taxon>Bacteria</taxon>
        <taxon>Pseudomonadati</taxon>
        <taxon>Pseudomonadota</taxon>
        <taxon>Gammaproteobacteria</taxon>
        <taxon>Pseudomonadales</taxon>
        <taxon>Pseudomonadaceae</taxon>
        <taxon>Stutzerimonas</taxon>
    </lineage>
</organism>
<dbReference type="CDD" id="cd06558">
    <property type="entry name" value="crotonase-like"/>
    <property type="match status" value="1"/>
</dbReference>
<dbReference type="Gene3D" id="3.90.226.10">
    <property type="entry name" value="2-enoyl-CoA Hydratase, Chain A, domain 1"/>
    <property type="match status" value="1"/>
</dbReference>
<dbReference type="Proteomes" id="UP000236023">
    <property type="component" value="Unassembled WGS sequence"/>
</dbReference>
<comment type="similarity">
    <text evidence="1">Belongs to the enoyl-CoA hydratase/isomerase family.</text>
</comment>
<dbReference type="Pfam" id="PF00378">
    <property type="entry name" value="ECH_1"/>
    <property type="match status" value="1"/>
</dbReference>